<reference evidence="2 3" key="1">
    <citation type="submission" date="2023-03" db="EMBL/GenBank/DDBJ databases">
        <title>Complete genome sequences of several Auritidibacter ignavus strains isolated from ear infections.</title>
        <authorList>
            <person name="Baehr T."/>
            <person name="Baumhoegger A.M."/>
        </authorList>
    </citation>
    <scope>NUCLEOTIDE SEQUENCE [LARGE SCALE GENOMIC DNA]</scope>
    <source>
        <strain evidence="2 3">BABAE-6</strain>
    </source>
</reference>
<feature type="transmembrane region" description="Helical" evidence="1">
    <location>
        <begin position="57"/>
        <end position="76"/>
    </location>
</feature>
<dbReference type="AlphaFoldDB" id="A0AAJ6AK31"/>
<keyword evidence="1" id="KW-0812">Transmembrane</keyword>
<protein>
    <submittedName>
        <fullName evidence="2">Uncharacterized protein</fullName>
    </submittedName>
</protein>
<evidence type="ECO:0000256" key="1">
    <source>
        <dbReference type="SAM" id="Phobius"/>
    </source>
</evidence>
<dbReference type="EMBL" id="CP122566">
    <property type="protein sequence ID" value="WGH94177.1"/>
    <property type="molecule type" value="Genomic_DNA"/>
</dbReference>
<keyword evidence="1" id="KW-0472">Membrane</keyword>
<evidence type="ECO:0000313" key="3">
    <source>
        <dbReference type="Proteomes" id="UP001224674"/>
    </source>
</evidence>
<keyword evidence="3" id="KW-1185">Reference proteome</keyword>
<dbReference type="RefSeq" id="WP_166769913.1">
    <property type="nucleotide sequence ID" value="NZ_CP122566.1"/>
</dbReference>
<name>A0AAJ6AK31_9MICC</name>
<sequence>MATYVLMFTAGTWVILTPPRTIEGIIGTTSTFVWGALLLLASVAAVAALLMKWRVELTVLPLLIAGVGIYAAAVWADVPETITRGPQACILTAFAVGLGTRLLSLRALAKKHAAQHRR</sequence>
<gene>
    <name evidence="2" type="ORF">QDX21_05125</name>
</gene>
<evidence type="ECO:0000313" key="2">
    <source>
        <dbReference type="EMBL" id="WGH94177.1"/>
    </source>
</evidence>
<keyword evidence="1" id="KW-1133">Transmembrane helix</keyword>
<dbReference type="Proteomes" id="UP001224674">
    <property type="component" value="Chromosome"/>
</dbReference>
<feature type="transmembrane region" description="Helical" evidence="1">
    <location>
        <begin position="88"/>
        <end position="109"/>
    </location>
</feature>
<proteinExistence type="predicted"/>
<feature type="transmembrane region" description="Helical" evidence="1">
    <location>
        <begin position="31"/>
        <end position="50"/>
    </location>
</feature>
<organism evidence="2 3">
    <name type="scientific">Auritidibacter ignavus</name>
    <dbReference type="NCBI Taxonomy" id="678932"/>
    <lineage>
        <taxon>Bacteria</taxon>
        <taxon>Bacillati</taxon>
        <taxon>Actinomycetota</taxon>
        <taxon>Actinomycetes</taxon>
        <taxon>Micrococcales</taxon>
        <taxon>Micrococcaceae</taxon>
        <taxon>Auritidibacter</taxon>
    </lineage>
</organism>
<accession>A0AAJ6AK31</accession>